<evidence type="ECO:0000256" key="1">
    <source>
        <dbReference type="SAM" id="MobiDB-lite"/>
    </source>
</evidence>
<reference evidence="2 3" key="1">
    <citation type="submission" date="2016-02" db="EMBL/GenBank/DDBJ databases">
        <title>Band-tailed pigeon sequencing and assembly.</title>
        <authorList>
            <person name="Soares A.E."/>
            <person name="Novak B.J."/>
            <person name="Rice E.S."/>
            <person name="O'Connell B."/>
            <person name="Chang D."/>
            <person name="Weber S."/>
            <person name="Shapiro B."/>
        </authorList>
    </citation>
    <scope>NUCLEOTIDE SEQUENCE [LARGE SCALE GENOMIC DNA]</scope>
    <source>
        <strain evidence="2">BTP2013</strain>
        <tissue evidence="2">Blood</tissue>
    </source>
</reference>
<name>A0A1V4KZY6_PATFA</name>
<accession>A0A1V4KZY6</accession>
<proteinExistence type="predicted"/>
<feature type="region of interest" description="Disordered" evidence="1">
    <location>
        <begin position="1"/>
        <end position="63"/>
    </location>
</feature>
<organism evidence="2 3">
    <name type="scientific">Patagioenas fasciata monilis</name>
    <dbReference type="NCBI Taxonomy" id="372326"/>
    <lineage>
        <taxon>Eukaryota</taxon>
        <taxon>Metazoa</taxon>
        <taxon>Chordata</taxon>
        <taxon>Craniata</taxon>
        <taxon>Vertebrata</taxon>
        <taxon>Euteleostomi</taxon>
        <taxon>Archelosauria</taxon>
        <taxon>Archosauria</taxon>
        <taxon>Dinosauria</taxon>
        <taxon>Saurischia</taxon>
        <taxon>Theropoda</taxon>
        <taxon>Coelurosauria</taxon>
        <taxon>Aves</taxon>
        <taxon>Neognathae</taxon>
        <taxon>Neoaves</taxon>
        <taxon>Columbimorphae</taxon>
        <taxon>Columbiformes</taxon>
        <taxon>Columbidae</taxon>
        <taxon>Patagioenas</taxon>
    </lineage>
</organism>
<evidence type="ECO:0000313" key="2">
    <source>
        <dbReference type="EMBL" id="OPJ90059.1"/>
    </source>
</evidence>
<dbReference type="OrthoDB" id="10667166at2759"/>
<gene>
    <name evidence="2" type="ORF">AV530_019732</name>
</gene>
<keyword evidence="3" id="KW-1185">Reference proteome</keyword>
<dbReference type="Proteomes" id="UP000190648">
    <property type="component" value="Unassembled WGS sequence"/>
</dbReference>
<feature type="compositionally biased region" description="Polar residues" evidence="1">
    <location>
        <begin position="22"/>
        <end position="37"/>
    </location>
</feature>
<comment type="caution">
    <text evidence="2">The sequence shown here is derived from an EMBL/GenBank/DDBJ whole genome shotgun (WGS) entry which is preliminary data.</text>
</comment>
<dbReference type="STRING" id="372326.A0A1V4KZY6"/>
<evidence type="ECO:0000313" key="3">
    <source>
        <dbReference type="Proteomes" id="UP000190648"/>
    </source>
</evidence>
<sequence>MGTTPSQAAKSLLNKKADGVKPQTNSTKGSAGVTSPKGTLPPTALVGAPPGPPRVRIHPTSPSHPSPCAPCLVCLSVPQSLVSLGIGGVTGTEMEGV</sequence>
<dbReference type="AlphaFoldDB" id="A0A1V4KZY6"/>
<dbReference type="EMBL" id="LSYS01000621">
    <property type="protein sequence ID" value="OPJ90059.1"/>
    <property type="molecule type" value="Genomic_DNA"/>
</dbReference>
<protein>
    <submittedName>
        <fullName evidence="2">Uncharacterized protein</fullName>
    </submittedName>
</protein>